<dbReference type="PROSITE" id="PS01010">
    <property type="entry name" value="CRISP_2"/>
    <property type="match status" value="1"/>
</dbReference>
<sequence length="247" mass="27823">MKRIVSVVQIGKAPPHGTKVVDFPPQVAFGYDGSYEPTSRGLDCPTTQMKREYRETVLKSHNDYRSTVAMGTAQMLGGSYAKRAKNMYKLIYDCDLERQSQEWANRCKYGHSPDDLRNAGENIWATYASYPLTIDQQSMLGATKYWWNELMKYGIIDQSYKYSNAMFSIGHWTQMAWGNTTRVGCGVADCPGMLGTYTTYVVCQYRAPGNYRGRQIYDFGDGCSRDSDCTLFSGSKCEAQTGLCLTP</sequence>
<dbReference type="GO" id="GO:0005576">
    <property type="term" value="C:extracellular region"/>
    <property type="evidence" value="ECO:0007669"/>
    <property type="project" value="InterPro"/>
</dbReference>
<dbReference type="Pfam" id="PF00188">
    <property type="entry name" value="CAP"/>
    <property type="match status" value="1"/>
</dbReference>
<dbReference type="Proteomes" id="UP000031036">
    <property type="component" value="Unassembled WGS sequence"/>
</dbReference>
<evidence type="ECO:0000313" key="3">
    <source>
        <dbReference type="Proteomes" id="UP000031036"/>
    </source>
</evidence>
<dbReference type="SUPFAM" id="SSF55797">
    <property type="entry name" value="PR-1-like"/>
    <property type="match status" value="1"/>
</dbReference>
<dbReference type="EMBL" id="JPKZ01001231">
    <property type="protein sequence ID" value="KHN83069.1"/>
    <property type="molecule type" value="Genomic_DNA"/>
</dbReference>
<organism evidence="2 3">
    <name type="scientific">Toxocara canis</name>
    <name type="common">Canine roundworm</name>
    <dbReference type="NCBI Taxonomy" id="6265"/>
    <lineage>
        <taxon>Eukaryota</taxon>
        <taxon>Metazoa</taxon>
        <taxon>Ecdysozoa</taxon>
        <taxon>Nematoda</taxon>
        <taxon>Chromadorea</taxon>
        <taxon>Rhabditida</taxon>
        <taxon>Spirurina</taxon>
        <taxon>Ascaridomorpha</taxon>
        <taxon>Ascaridoidea</taxon>
        <taxon>Toxocaridae</taxon>
        <taxon>Toxocara</taxon>
    </lineage>
</organism>
<dbReference type="AlphaFoldDB" id="A0A0B2VNW7"/>
<dbReference type="Gene3D" id="3.40.33.10">
    <property type="entry name" value="CAP"/>
    <property type="match status" value="1"/>
</dbReference>
<dbReference type="InterPro" id="IPR002413">
    <property type="entry name" value="V5_allergen-like"/>
</dbReference>
<comment type="caution">
    <text evidence="2">The sequence shown here is derived from an EMBL/GenBank/DDBJ whole genome shotgun (WGS) entry which is preliminary data.</text>
</comment>
<dbReference type="STRING" id="6265.A0A0B2VNW7"/>
<dbReference type="PANTHER" id="PTHR10334">
    <property type="entry name" value="CYSTEINE-RICH SECRETORY PROTEIN-RELATED"/>
    <property type="match status" value="1"/>
</dbReference>
<dbReference type="InterPro" id="IPR014044">
    <property type="entry name" value="CAP_dom"/>
</dbReference>
<gene>
    <name evidence="2" type="primary">ASP</name>
    <name evidence="2" type="ORF">Tcan_04905</name>
</gene>
<dbReference type="PROSITE" id="PS01009">
    <property type="entry name" value="CRISP_1"/>
    <property type="match status" value="1"/>
</dbReference>
<dbReference type="SMART" id="SM00198">
    <property type="entry name" value="SCP"/>
    <property type="match status" value="1"/>
</dbReference>
<dbReference type="OrthoDB" id="5874910at2759"/>
<proteinExistence type="predicted"/>
<feature type="domain" description="SCP" evidence="1">
    <location>
        <begin position="52"/>
        <end position="213"/>
    </location>
</feature>
<dbReference type="InterPro" id="IPR018244">
    <property type="entry name" value="Allrgn_V5/Tpx1_CS"/>
</dbReference>
<dbReference type="PRINTS" id="PR00838">
    <property type="entry name" value="V5ALLERGEN"/>
</dbReference>
<dbReference type="InterPro" id="IPR001283">
    <property type="entry name" value="CRISP-related"/>
</dbReference>
<keyword evidence="3" id="KW-1185">Reference proteome</keyword>
<evidence type="ECO:0000313" key="2">
    <source>
        <dbReference type="EMBL" id="KHN83069.1"/>
    </source>
</evidence>
<accession>A0A0B2VNW7</accession>
<dbReference type="OMA" id="MIWAKTQ"/>
<dbReference type="CDD" id="cd05380">
    <property type="entry name" value="CAP_euk"/>
    <property type="match status" value="1"/>
</dbReference>
<name>A0A0B2VNW7_TOXCA</name>
<evidence type="ECO:0000259" key="1">
    <source>
        <dbReference type="SMART" id="SM00198"/>
    </source>
</evidence>
<dbReference type="PRINTS" id="PR00837">
    <property type="entry name" value="V5TPXLIKE"/>
</dbReference>
<dbReference type="InterPro" id="IPR035940">
    <property type="entry name" value="CAP_sf"/>
</dbReference>
<protein>
    <submittedName>
        <fullName evidence="2">Ancylostoma secreted protein</fullName>
    </submittedName>
</protein>
<reference evidence="2 3" key="1">
    <citation type="submission" date="2014-11" db="EMBL/GenBank/DDBJ databases">
        <title>Genetic blueprint of the zoonotic pathogen Toxocara canis.</title>
        <authorList>
            <person name="Zhu X.-Q."/>
            <person name="Korhonen P.K."/>
            <person name="Cai H."/>
            <person name="Young N.D."/>
            <person name="Nejsum P."/>
            <person name="von Samson-Himmelstjerna G."/>
            <person name="Boag P.R."/>
            <person name="Tan P."/>
            <person name="Li Q."/>
            <person name="Min J."/>
            <person name="Yang Y."/>
            <person name="Wang X."/>
            <person name="Fang X."/>
            <person name="Hall R.S."/>
            <person name="Hofmann A."/>
            <person name="Sternberg P.W."/>
            <person name="Jex A.R."/>
            <person name="Gasser R.B."/>
        </authorList>
    </citation>
    <scope>NUCLEOTIDE SEQUENCE [LARGE SCALE GENOMIC DNA]</scope>
    <source>
        <strain evidence="2">PN_DK_2014</strain>
    </source>
</reference>